<evidence type="ECO:0000313" key="10">
    <source>
        <dbReference type="EMBL" id="NWK01530.1"/>
    </source>
</evidence>
<evidence type="ECO:0000313" key="11">
    <source>
        <dbReference type="EMBL" id="NWK07473.1"/>
    </source>
</evidence>
<dbReference type="EMBL" id="JACATI010000006">
    <property type="protein sequence ID" value="NWJ20513.1"/>
    <property type="molecule type" value="Genomic_DNA"/>
</dbReference>
<dbReference type="Pfam" id="PF08423">
    <property type="entry name" value="Rad51"/>
    <property type="match status" value="1"/>
</dbReference>
<dbReference type="EMBL" id="JACATK010000001">
    <property type="protein sequence ID" value="NWJ29320.1"/>
    <property type="molecule type" value="Genomic_DNA"/>
</dbReference>
<organism evidence="8 21">
    <name type="scientific">Marine Group I thaumarchaeote</name>
    <dbReference type="NCBI Taxonomy" id="2511932"/>
    <lineage>
        <taxon>Archaea</taxon>
        <taxon>Nitrososphaerota</taxon>
        <taxon>Marine Group I</taxon>
    </lineage>
</organism>
<dbReference type="EMBL" id="JACATJ010000002">
    <property type="protein sequence ID" value="NWK08632.1"/>
    <property type="molecule type" value="Genomic_DNA"/>
</dbReference>
<dbReference type="PANTHER" id="PTHR22942">
    <property type="entry name" value="RECA/RAD51/RADA DNA STRAND-PAIRING FAMILY MEMBER"/>
    <property type="match status" value="1"/>
</dbReference>
<sequence>MISTGLQKLDNFLSGGIPNGVIVDIFGGNGTGKTQLLLQLSINSIKNGGRVLYLDTTGGFRPERILEIQKQSNKQINFLEQITVSRITNTSEQIKSIKNFESNNFSLIVIDNVTDLFSYEYKRDESIFEKNSLFIKYMYELSKFAITKKIPIIVTNMIRTIEDKEVENMKSAIDPFTHIKIQLSKNSSKFKGKIYWALNEEYFFYKIHVSGLVDYTEDI</sequence>
<dbReference type="EMBL" id="JACATG010000012">
    <property type="protein sequence ID" value="NWK14321.1"/>
    <property type="molecule type" value="Genomic_DNA"/>
</dbReference>
<dbReference type="InterPro" id="IPR027417">
    <property type="entry name" value="P-loop_NTPase"/>
</dbReference>
<evidence type="ECO:0000313" key="14">
    <source>
        <dbReference type="Proteomes" id="UP000520052"/>
    </source>
</evidence>
<comment type="caution">
    <text evidence="8">The sequence shown here is derived from an EMBL/GenBank/DDBJ whole genome shotgun (WGS) entry which is preliminary data.</text>
</comment>
<evidence type="ECO:0000313" key="22">
    <source>
        <dbReference type="Proteomes" id="UP000587702"/>
    </source>
</evidence>
<evidence type="ECO:0000313" key="21">
    <source>
        <dbReference type="Proteomes" id="UP000575480"/>
    </source>
</evidence>
<dbReference type="PROSITE" id="PS50162">
    <property type="entry name" value="RECA_2"/>
    <property type="match status" value="1"/>
</dbReference>
<dbReference type="Proteomes" id="UP000587702">
    <property type="component" value="Unassembled WGS sequence"/>
</dbReference>
<dbReference type="Proteomes" id="UP000520052">
    <property type="component" value="Unassembled WGS sequence"/>
</dbReference>
<dbReference type="Proteomes" id="UP000559282">
    <property type="component" value="Unassembled WGS sequence"/>
</dbReference>
<evidence type="ECO:0000313" key="7">
    <source>
        <dbReference type="EMBL" id="NWJ29320.1"/>
    </source>
</evidence>
<dbReference type="EMBL" id="JACATH010000001">
    <property type="protein sequence ID" value="NWJ56580.1"/>
    <property type="molecule type" value="Genomic_DNA"/>
</dbReference>
<dbReference type="Proteomes" id="UP000568446">
    <property type="component" value="Unassembled WGS sequence"/>
</dbReference>
<accession>A0A7K4MSW4</accession>
<dbReference type="Gene3D" id="3.40.50.300">
    <property type="entry name" value="P-loop containing nucleotide triphosphate hydrolases"/>
    <property type="match status" value="1"/>
</dbReference>
<dbReference type="Proteomes" id="UP000549797">
    <property type="component" value="Unassembled WGS sequence"/>
</dbReference>
<protein>
    <submittedName>
        <fullName evidence="8">AAA family ATPase</fullName>
    </submittedName>
</protein>
<keyword evidence="3" id="KW-0238">DNA-binding</keyword>
<evidence type="ECO:0000313" key="18">
    <source>
        <dbReference type="Proteomes" id="UP000559282"/>
    </source>
</evidence>
<evidence type="ECO:0000313" key="6">
    <source>
        <dbReference type="EMBL" id="NWJ28681.1"/>
    </source>
</evidence>
<evidence type="ECO:0000256" key="1">
    <source>
        <dbReference type="ARBA" id="ARBA00022741"/>
    </source>
</evidence>
<proteinExistence type="predicted"/>
<dbReference type="EMBL" id="JACATC010000001">
    <property type="protein sequence ID" value="NWJ83152.1"/>
    <property type="molecule type" value="Genomic_DNA"/>
</dbReference>
<dbReference type="Proteomes" id="UP000563820">
    <property type="component" value="Unassembled WGS sequence"/>
</dbReference>
<dbReference type="GO" id="GO:0006281">
    <property type="term" value="P:DNA repair"/>
    <property type="evidence" value="ECO:0007669"/>
    <property type="project" value="InterPro"/>
</dbReference>
<evidence type="ECO:0000313" key="13">
    <source>
        <dbReference type="EMBL" id="NWK14321.1"/>
    </source>
</evidence>
<evidence type="ECO:0000313" key="8">
    <source>
        <dbReference type="EMBL" id="NWJ56580.1"/>
    </source>
</evidence>
<evidence type="ECO:0000313" key="17">
    <source>
        <dbReference type="Proteomes" id="UP000549797"/>
    </source>
</evidence>
<evidence type="ECO:0000256" key="3">
    <source>
        <dbReference type="ARBA" id="ARBA00023125"/>
    </source>
</evidence>
<evidence type="ECO:0000313" key="9">
    <source>
        <dbReference type="EMBL" id="NWJ83152.1"/>
    </source>
</evidence>
<dbReference type="EMBL" id="JACATE010000006">
    <property type="protein sequence ID" value="NWJ28681.1"/>
    <property type="molecule type" value="Genomic_DNA"/>
</dbReference>
<reference evidence="8" key="2">
    <citation type="submission" date="2020-06" db="EMBL/GenBank/DDBJ databases">
        <authorList>
            <person name="Wang Y."/>
        </authorList>
    </citation>
    <scope>NUCLEOTIDE SEQUENCE</scope>
    <source>
        <strain evidence="7">C4</strain>
        <strain evidence="12">D1a</strain>
        <strain evidence="5">L14</strain>
        <strain evidence="8">L15a</strain>
        <strain evidence="13">L19a</strain>
        <strain evidence="11">T1C4</strain>
        <strain evidence="6">T1L11</strain>
        <strain evidence="10">T1L9</strain>
        <strain evidence="9">T3L1</strain>
    </source>
</reference>
<dbReference type="InterPro" id="IPR020588">
    <property type="entry name" value="RecA_ATP-bd"/>
</dbReference>
<dbReference type="GO" id="GO:0140664">
    <property type="term" value="F:ATP-dependent DNA damage sensor activity"/>
    <property type="evidence" value="ECO:0007669"/>
    <property type="project" value="InterPro"/>
</dbReference>
<evidence type="ECO:0000313" key="16">
    <source>
        <dbReference type="Proteomes" id="UP000547822"/>
    </source>
</evidence>
<dbReference type="GO" id="GO:0003677">
    <property type="term" value="F:DNA binding"/>
    <property type="evidence" value="ECO:0007669"/>
    <property type="project" value="UniProtKB-KW"/>
</dbReference>
<dbReference type="InterPro" id="IPR013632">
    <property type="entry name" value="Rad51_C"/>
</dbReference>
<keyword evidence="2" id="KW-0067">ATP-binding</keyword>
<evidence type="ECO:0000313" key="19">
    <source>
        <dbReference type="Proteomes" id="UP000563820"/>
    </source>
</evidence>
<dbReference type="Proteomes" id="UP000575480">
    <property type="component" value="Unassembled WGS sequence"/>
</dbReference>
<reference evidence="14 15" key="1">
    <citation type="journal article" date="2019" name="Environ. Microbiol.">
        <title>Genomics insights into ecotype formation of ammonia-oxidizing archaea in the deep ocean.</title>
        <authorList>
            <person name="Wang Y."/>
            <person name="Huang J.M."/>
            <person name="Cui G.J."/>
            <person name="Nunoura T."/>
            <person name="Takaki Y."/>
            <person name="Li W.L."/>
            <person name="Li J."/>
            <person name="Gao Z.M."/>
            <person name="Takai K."/>
            <person name="Zhang A.Q."/>
            <person name="Stepanauskas R."/>
        </authorList>
    </citation>
    <scope>NUCLEOTIDE SEQUENCE [LARGE SCALE GENOMIC DNA]</scope>
    <source>
        <strain evidence="7 20">C4</strain>
        <strain evidence="12 17">D1a</strain>
        <strain evidence="5 22">L14</strain>
        <strain evidence="8 21">L15a</strain>
        <strain evidence="13 15">L19a</strain>
        <strain evidence="11 18">T1C4</strain>
        <strain evidence="6 19">T1L11</strain>
        <strain evidence="10 16">T1L9</strain>
        <strain evidence="9 14">T3L1</strain>
    </source>
</reference>
<dbReference type="SUPFAM" id="SSF52540">
    <property type="entry name" value="P-loop containing nucleoside triphosphate hydrolases"/>
    <property type="match status" value="1"/>
</dbReference>
<dbReference type="Proteomes" id="UP000547822">
    <property type="component" value="Unassembled WGS sequence"/>
</dbReference>
<dbReference type="EMBL" id="JACATF010000010">
    <property type="protein sequence ID" value="NWK07473.1"/>
    <property type="molecule type" value="Genomic_DNA"/>
</dbReference>
<evidence type="ECO:0000313" key="12">
    <source>
        <dbReference type="EMBL" id="NWK08632.1"/>
    </source>
</evidence>
<dbReference type="PANTHER" id="PTHR22942:SF30">
    <property type="entry name" value="MEIOTIC RECOMBINATION PROTEIN DMC1_LIM15 HOMOLOG"/>
    <property type="match status" value="1"/>
</dbReference>
<evidence type="ECO:0000313" key="20">
    <source>
        <dbReference type="Proteomes" id="UP000568446"/>
    </source>
</evidence>
<evidence type="ECO:0000313" key="5">
    <source>
        <dbReference type="EMBL" id="NWJ20513.1"/>
    </source>
</evidence>
<dbReference type="AlphaFoldDB" id="A0A7K4MSW4"/>
<evidence type="ECO:0000259" key="4">
    <source>
        <dbReference type="PROSITE" id="PS50162"/>
    </source>
</evidence>
<dbReference type="GO" id="GO:0005524">
    <property type="term" value="F:ATP binding"/>
    <property type="evidence" value="ECO:0007669"/>
    <property type="project" value="UniProtKB-KW"/>
</dbReference>
<evidence type="ECO:0000313" key="15">
    <source>
        <dbReference type="Proteomes" id="UP000535457"/>
    </source>
</evidence>
<evidence type="ECO:0000256" key="2">
    <source>
        <dbReference type="ARBA" id="ARBA00022840"/>
    </source>
</evidence>
<dbReference type="EMBL" id="JACATD010000009">
    <property type="protein sequence ID" value="NWK01530.1"/>
    <property type="molecule type" value="Genomic_DNA"/>
</dbReference>
<name>A0A7K4MSW4_9ARCH</name>
<feature type="domain" description="RecA family profile 1" evidence="4">
    <location>
        <begin position="1"/>
        <end position="158"/>
    </location>
</feature>
<keyword evidence="1" id="KW-0547">Nucleotide-binding</keyword>
<dbReference type="Proteomes" id="UP000535457">
    <property type="component" value="Unassembled WGS sequence"/>
</dbReference>
<gene>
    <name evidence="10" type="ORF">HX840_06485</name>
    <name evidence="11" type="ORF">HX847_03525</name>
    <name evidence="6" type="ORF">HX848_04745</name>
    <name evidence="7" type="ORF">HX850_00125</name>
    <name evidence="12" type="ORF">HX852_02390</name>
    <name evidence="13" type="ORF">HX853_06790</name>
    <name evidence="9" type="ORF">HX854_00155</name>
    <name evidence="8" type="ORF">HX858_02250</name>
    <name evidence="5" type="ORF">HX860_05550</name>
</gene>